<dbReference type="PANTHER" id="PTHR11365">
    <property type="entry name" value="5-OXOPROLINASE RELATED"/>
    <property type="match status" value="1"/>
</dbReference>
<feature type="domain" description="Acetophenone carboxylase-like C-terminal" evidence="3">
    <location>
        <begin position="539"/>
        <end position="676"/>
    </location>
</feature>
<dbReference type="InterPro" id="IPR008040">
    <property type="entry name" value="Hydant_A_N"/>
</dbReference>
<keyword evidence="5" id="KW-1185">Reference proteome</keyword>
<name>A0A8F6TYC1_9RHOB</name>
<dbReference type="Pfam" id="PF01968">
    <property type="entry name" value="Hydantoinase_A"/>
    <property type="match status" value="1"/>
</dbReference>
<gene>
    <name evidence="4" type="ORF">KYE46_04045</name>
</gene>
<dbReference type="PANTHER" id="PTHR11365:SF23">
    <property type="entry name" value="HYPOTHETICAL 5-OXOPROLINASE (EUROFUNG)-RELATED"/>
    <property type="match status" value="1"/>
</dbReference>
<evidence type="ECO:0000313" key="4">
    <source>
        <dbReference type="EMBL" id="QXT40429.1"/>
    </source>
</evidence>
<dbReference type="RefSeq" id="WP_219003643.1">
    <property type="nucleotide sequence ID" value="NZ_CP079194.1"/>
</dbReference>
<dbReference type="InterPro" id="IPR049517">
    <property type="entry name" value="ACX-like_C"/>
</dbReference>
<dbReference type="Proteomes" id="UP000825009">
    <property type="component" value="Chromosome"/>
</dbReference>
<dbReference type="InterPro" id="IPR002821">
    <property type="entry name" value="Hydantoinase_A"/>
</dbReference>
<feature type="domain" description="Hydantoinase A/oxoprolinase" evidence="1">
    <location>
        <begin position="204"/>
        <end position="497"/>
    </location>
</feature>
<reference evidence="4 5" key="1">
    <citation type="submission" date="2021-07" db="EMBL/GenBank/DDBJ databases">
        <title>A novel Jannaschia species isolated from marine dinoflagellate Ceratoperidinium margalefii.</title>
        <authorList>
            <person name="Jiang Y."/>
            <person name="Li Z."/>
        </authorList>
    </citation>
    <scope>NUCLEOTIDE SEQUENCE [LARGE SCALE GENOMIC DNA]</scope>
    <source>
        <strain evidence="4 5">J12C1-MA-4</strain>
    </source>
</reference>
<evidence type="ECO:0000259" key="3">
    <source>
        <dbReference type="Pfam" id="PF19278"/>
    </source>
</evidence>
<evidence type="ECO:0000259" key="2">
    <source>
        <dbReference type="Pfam" id="PF05378"/>
    </source>
</evidence>
<dbReference type="EMBL" id="CP079194">
    <property type="protein sequence ID" value="QXT40429.1"/>
    <property type="molecule type" value="Genomic_DNA"/>
</dbReference>
<dbReference type="GO" id="GO:0006749">
    <property type="term" value="P:glutathione metabolic process"/>
    <property type="evidence" value="ECO:0007669"/>
    <property type="project" value="TreeGrafter"/>
</dbReference>
<dbReference type="KEGG" id="gce:KYE46_04045"/>
<dbReference type="GO" id="GO:0017168">
    <property type="term" value="F:5-oxoprolinase (ATP-hydrolyzing) activity"/>
    <property type="evidence" value="ECO:0007669"/>
    <property type="project" value="TreeGrafter"/>
</dbReference>
<organism evidence="4 5">
    <name type="scientific">Gymnodinialimonas ceratoperidinii</name>
    <dbReference type="NCBI Taxonomy" id="2856823"/>
    <lineage>
        <taxon>Bacteria</taxon>
        <taxon>Pseudomonadati</taxon>
        <taxon>Pseudomonadota</taxon>
        <taxon>Alphaproteobacteria</taxon>
        <taxon>Rhodobacterales</taxon>
        <taxon>Paracoccaceae</taxon>
        <taxon>Gymnodinialimonas</taxon>
    </lineage>
</organism>
<evidence type="ECO:0000259" key="1">
    <source>
        <dbReference type="Pfam" id="PF01968"/>
    </source>
</evidence>
<dbReference type="Pfam" id="PF19278">
    <property type="entry name" value="Hydant_A_C"/>
    <property type="match status" value="1"/>
</dbReference>
<evidence type="ECO:0000313" key="5">
    <source>
        <dbReference type="Proteomes" id="UP000825009"/>
    </source>
</evidence>
<feature type="domain" description="Hydantoinase/oxoprolinase N-terminal" evidence="2">
    <location>
        <begin position="7"/>
        <end position="183"/>
    </location>
</feature>
<dbReference type="AlphaFoldDB" id="A0A8F6TYC1"/>
<dbReference type="Pfam" id="PF05378">
    <property type="entry name" value="Hydant_A_N"/>
    <property type="match status" value="1"/>
</dbReference>
<dbReference type="InterPro" id="IPR045079">
    <property type="entry name" value="Oxoprolinase-like"/>
</dbReference>
<proteinExistence type="predicted"/>
<accession>A0A8F6TYC1</accession>
<dbReference type="GO" id="GO:0005829">
    <property type="term" value="C:cytosol"/>
    <property type="evidence" value="ECO:0007669"/>
    <property type="project" value="TreeGrafter"/>
</dbReference>
<protein>
    <submittedName>
        <fullName evidence="4">Hydantoinase/oxoprolinase family protein</fullName>
    </submittedName>
</protein>
<sequence>MTSASYRLGVDIGGTFTDVVLEGAGGQVSTKVLTTYAAPENAIIDGMQQVCAKAGITPAEITQIIHGTTLATNALIERRGAKTALITTEGFRDVIEMRTESRFEQYDLNLTLPEPLLPRQMRFTVAERVNAKGEMMIELDPEEVRKVAERIKAAGFESVAVGLIHAYLNPAHEQMIRDILAEVVPDVAVSLSSEVSPQMREYERFNTVLANAYIKPLMASYLGRLEERLAGEGVTCRIFLMHSGGGIISIANAAEFPVRLVESGPAGGAVFAAHIAARYGLDKVLSFDMGGTTAKICLIKNQTPKTSRVFEVARTYRFKKGSGMPISIPVIDMVEIGAGGGSLAHVDAMRQIRVGPESAGSEPGPACYGRGGARPAVTDADLMLGKLDPANFAGGSIALDPDASAAALESELGQTLEMDAVEAAFGVAEVVDENMANAARVHAVENGEDLGDYTMIAFGGAAPLHAGRLCEKLGIDRCLVPPGAGVGSAIGFLRAPFSFEANRSVYMKLSDFAPDTIRTLLTDLQAEATGFVRTCDAEAPILSEFKVYMRYTGQGWEIPIDLTEAQAMNPDAATFQARFEEEYAKLFGRTVAGMDIEITVWSVNATTPPEEVARLDEAAPGATATAQGERQLFDPAEARFFDAAVVDRTTMAEGQVAHGPAAVTEDETTIILPASRNALRQPDGCIDMIAKD</sequence>